<dbReference type="PANTHER" id="PTHR43252">
    <property type="entry name" value="TRANSCRIPTIONAL REGULATOR YQJI"/>
    <property type="match status" value="1"/>
</dbReference>
<dbReference type="SUPFAM" id="SSF46785">
    <property type="entry name" value="Winged helix' DNA-binding domain"/>
    <property type="match status" value="1"/>
</dbReference>
<sequence length="207" mass="22378">MFGMRHGHHGGGHKMHRMMREAMRGGRGFGGGGDFGEMFGGRGGGFGGHRGGRRRVFDGAELRLVLLKLIGDEPRHGYDLIRAIEELTGGAYAPSPGMIYPTVTMLEEMGQIAEQDGAASGKKRLFAITDAGTAELAEQAEQIEALFARLKALAEESGADDRSPVRRAMMNLAMAVRMRHHRGATGEINHEIAAILDEAARKVERLA</sequence>
<evidence type="ECO:0000313" key="3">
    <source>
        <dbReference type="Proteomes" id="UP000322077"/>
    </source>
</evidence>
<dbReference type="InterPro" id="IPR036388">
    <property type="entry name" value="WH-like_DNA-bd_sf"/>
</dbReference>
<evidence type="ECO:0000259" key="1">
    <source>
        <dbReference type="Pfam" id="PF03551"/>
    </source>
</evidence>
<proteinExistence type="predicted"/>
<name>A0A5D9C2J0_9SPHN</name>
<accession>A0A5D9C2J0</accession>
<dbReference type="InterPro" id="IPR005149">
    <property type="entry name" value="Tscrpt_reg_PadR_N"/>
</dbReference>
<dbReference type="PANTHER" id="PTHR43252:SF7">
    <property type="entry name" value="TRANSCRIPTIONAL REGULATOR YQJI"/>
    <property type="match status" value="1"/>
</dbReference>
<keyword evidence="3" id="KW-1185">Reference proteome</keyword>
<dbReference type="AlphaFoldDB" id="A0A5D9C2J0"/>
<dbReference type="Proteomes" id="UP000322077">
    <property type="component" value="Unassembled WGS sequence"/>
</dbReference>
<gene>
    <name evidence="2" type="ORF">FYJ91_11510</name>
</gene>
<evidence type="ECO:0000313" key="2">
    <source>
        <dbReference type="EMBL" id="TZG25643.1"/>
    </source>
</evidence>
<dbReference type="Gene3D" id="1.10.10.10">
    <property type="entry name" value="Winged helix-like DNA-binding domain superfamily/Winged helix DNA-binding domain"/>
    <property type="match status" value="1"/>
</dbReference>
<dbReference type="EMBL" id="VTOU01000003">
    <property type="protein sequence ID" value="TZG25643.1"/>
    <property type="molecule type" value="Genomic_DNA"/>
</dbReference>
<dbReference type="InterPro" id="IPR036390">
    <property type="entry name" value="WH_DNA-bd_sf"/>
</dbReference>
<organism evidence="2 3">
    <name type="scientific">Sphingomonas montanisoli</name>
    <dbReference type="NCBI Taxonomy" id="2606412"/>
    <lineage>
        <taxon>Bacteria</taxon>
        <taxon>Pseudomonadati</taxon>
        <taxon>Pseudomonadota</taxon>
        <taxon>Alphaproteobacteria</taxon>
        <taxon>Sphingomonadales</taxon>
        <taxon>Sphingomonadaceae</taxon>
        <taxon>Sphingomonas</taxon>
    </lineage>
</organism>
<protein>
    <submittedName>
        <fullName evidence="2">Helix-turn-helix transcriptional regulator</fullName>
    </submittedName>
</protein>
<comment type="caution">
    <text evidence="2">The sequence shown here is derived from an EMBL/GenBank/DDBJ whole genome shotgun (WGS) entry which is preliminary data.</text>
</comment>
<reference evidence="2 3" key="1">
    <citation type="submission" date="2019-08" db="EMBL/GenBank/DDBJ databases">
        <authorList>
            <person name="Wang G."/>
            <person name="Xu Z."/>
        </authorList>
    </citation>
    <scope>NUCLEOTIDE SEQUENCE [LARGE SCALE GENOMIC DNA]</scope>
    <source>
        <strain evidence="2 3">ZX</strain>
    </source>
</reference>
<dbReference type="RefSeq" id="WP_149522450.1">
    <property type="nucleotide sequence ID" value="NZ_VTOU01000003.1"/>
</dbReference>
<dbReference type="Pfam" id="PF03551">
    <property type="entry name" value="PadR"/>
    <property type="match status" value="1"/>
</dbReference>
<feature type="domain" description="Transcription regulator PadR N-terminal" evidence="1">
    <location>
        <begin position="66"/>
        <end position="138"/>
    </location>
</feature>